<dbReference type="InterPro" id="IPR000014">
    <property type="entry name" value="PAS"/>
</dbReference>
<dbReference type="Gene3D" id="3.30.565.10">
    <property type="entry name" value="Histidine kinase-like ATPase, C-terminal domain"/>
    <property type="match status" value="1"/>
</dbReference>
<dbReference type="OrthoDB" id="9815750at2"/>
<dbReference type="eggNOG" id="COG2202">
    <property type="taxonomic scope" value="Bacteria"/>
</dbReference>
<comment type="catalytic activity">
    <reaction evidence="1">
        <text>ATP + protein L-histidine = ADP + protein N-phospho-L-histidine.</text>
        <dbReference type="EC" id="2.7.13.3"/>
    </reaction>
</comment>
<feature type="domain" description="PAS" evidence="9">
    <location>
        <begin position="151"/>
        <end position="198"/>
    </location>
</feature>
<accession>K9VIK0</accession>
<feature type="domain" description="PAS" evidence="9">
    <location>
        <begin position="440"/>
        <end position="516"/>
    </location>
</feature>
<keyword evidence="7" id="KW-0175">Coiled coil</keyword>
<dbReference type="SMART" id="SM00086">
    <property type="entry name" value="PAC"/>
    <property type="match status" value="5"/>
</dbReference>
<dbReference type="PROSITE" id="PS50112">
    <property type="entry name" value="PAS"/>
    <property type="match status" value="4"/>
</dbReference>
<dbReference type="eggNOG" id="COG2461">
    <property type="taxonomic scope" value="Bacteria"/>
</dbReference>
<feature type="domain" description="PAC" evidence="10">
    <location>
        <begin position="98"/>
        <end position="150"/>
    </location>
</feature>
<dbReference type="AlphaFoldDB" id="K9VIK0"/>
<dbReference type="CDD" id="cd00082">
    <property type="entry name" value="HisKA"/>
    <property type="match status" value="1"/>
</dbReference>
<dbReference type="InterPro" id="IPR035965">
    <property type="entry name" value="PAS-like_dom_sf"/>
</dbReference>
<dbReference type="PANTHER" id="PTHR43304">
    <property type="entry name" value="PHYTOCHROME-LIKE PROTEIN CPH1"/>
    <property type="match status" value="1"/>
</dbReference>
<evidence type="ECO:0000313" key="12">
    <source>
        <dbReference type="Proteomes" id="UP000010478"/>
    </source>
</evidence>
<evidence type="ECO:0000256" key="6">
    <source>
        <dbReference type="ARBA" id="ARBA00023012"/>
    </source>
</evidence>
<feature type="domain" description="Histidine kinase" evidence="8">
    <location>
        <begin position="736"/>
        <end position="992"/>
    </location>
</feature>
<sequence length="996" mass="112585">MGNQKLGNKAIECLNVAEALHQMEAKYYSMFENAVSGIFQTTQSGRYISANPALARIYGYNSAEELMGCLTDISDQLYVNPDRRDQFVSALQEQGIVSDFESQIYRRDGTIIWIAENARAVCDESGKLLYYEGFVEDITQRKQAESALRESEERLRLIIEGVKDYAIFMLDTDGYVASWNSGAERIFGYRSHEIVGNNAECFFTKKDIEIGKPQEKLIRAVAEGRYENEGWRLRKDGSRFWANIIVTPLRDERGKLQGFSQVMQDITEQKRAAEEKMQLIASLQASEKKFRTLYESTTDAVMLLDEEGFLDCNPATLKLFGCSTESEFCGKHPSDFSPPLQPDGQDSMSLYQERINTAMRSGNCRFDWRHYRLDGSEFPAEVLLTSMDIGGKIGLQGVVRDITYRVQAEEALKQANEVLECRVKKRTSQLEEAIKKLRLSEEKFSKAFRSSPDPMIITTFAEGRFIEVNDSFLSMTGYALEETISNTVPGLNIWVRPEDRVNFRQSLHEQGVVRNQECEFRMKSGSVVVCLLSAELINLDGELCMLAVMTDITDRKHAEEALRESQRALATLMSNLPGMAYRFRNDADRSMEFVSEGCYQLSGYSPEEFIGTREVSISELTHPDDRDNLWNAVQVALQENRPYQLNYRITSKNGELKWVWEQGLGVFSDSGELIALEGLITDISEQKRSEEALRRSQTELTKQKLQLENTLRELQQTQAQLIHTEKMSTLGQMIAGVAHEINNPVSSVCGNLVHVGHYTEDLLNLIDMYQKHYPQPPAAIQNKIKDIELEFLLEDLPKAMSSMQVGADRIREIVRSLRNFSRKDDSQMSKVNLHEGIEGTLLILQSRLKARGNYPEIAVIKDYGNLPLVECYAGKINQVFMNLIGNAIDAIEEYNEGRSVAQVKANRSKIKIRTEVQNSHAVIRISDNGPGMPEEVSQQLFEAFFTTKPADKGTGLGLSISYKVVQEHGGKLSCVSALGHGAEFIIELPIEQISDC</sequence>
<dbReference type="InterPro" id="IPR036097">
    <property type="entry name" value="HisK_dim/P_sf"/>
</dbReference>
<dbReference type="EMBL" id="CP003614">
    <property type="protein sequence ID" value="AFZ07349.1"/>
    <property type="molecule type" value="Genomic_DNA"/>
</dbReference>
<evidence type="ECO:0000256" key="3">
    <source>
        <dbReference type="ARBA" id="ARBA00022553"/>
    </source>
</evidence>
<dbReference type="NCBIfam" id="TIGR00229">
    <property type="entry name" value="sensory_box"/>
    <property type="match status" value="5"/>
</dbReference>
<dbReference type="PROSITE" id="PS50113">
    <property type="entry name" value="PAC"/>
    <property type="match status" value="5"/>
</dbReference>
<keyword evidence="4" id="KW-0808">Transferase</keyword>
<dbReference type="SUPFAM" id="SSF47384">
    <property type="entry name" value="Homodimeric domain of signal transducing histidine kinase"/>
    <property type="match status" value="1"/>
</dbReference>
<dbReference type="PRINTS" id="PR00344">
    <property type="entry name" value="BCTRLSENSOR"/>
</dbReference>
<dbReference type="Pfam" id="PF08447">
    <property type="entry name" value="PAS_3"/>
    <property type="match status" value="1"/>
</dbReference>
<dbReference type="InterPro" id="IPR003594">
    <property type="entry name" value="HATPase_dom"/>
</dbReference>
<dbReference type="KEGG" id="oni:Osc7112_2949"/>
<proteinExistence type="predicted"/>
<evidence type="ECO:0000256" key="5">
    <source>
        <dbReference type="ARBA" id="ARBA00022777"/>
    </source>
</evidence>
<evidence type="ECO:0000256" key="2">
    <source>
        <dbReference type="ARBA" id="ARBA00012438"/>
    </source>
</evidence>
<evidence type="ECO:0000259" key="8">
    <source>
        <dbReference type="PROSITE" id="PS50109"/>
    </source>
</evidence>
<dbReference type="PROSITE" id="PS50109">
    <property type="entry name" value="HIS_KIN"/>
    <property type="match status" value="1"/>
</dbReference>
<gene>
    <name evidence="11" type="ORF">Osc7112_2949</name>
</gene>
<dbReference type="HOGENOM" id="CLU_000445_114_39_3"/>
<feature type="domain" description="PAC" evidence="10">
    <location>
        <begin position="514"/>
        <end position="564"/>
    </location>
</feature>
<keyword evidence="5 11" id="KW-0418">Kinase</keyword>
<keyword evidence="12" id="KW-1185">Reference proteome</keyword>
<evidence type="ECO:0000256" key="4">
    <source>
        <dbReference type="ARBA" id="ARBA00022679"/>
    </source>
</evidence>
<dbReference type="Pfam" id="PF02518">
    <property type="entry name" value="HATPase_c"/>
    <property type="match status" value="1"/>
</dbReference>
<feature type="coiled-coil region" evidence="7">
    <location>
        <begin position="693"/>
        <end position="727"/>
    </location>
</feature>
<dbReference type="CDD" id="cd00130">
    <property type="entry name" value="PAS"/>
    <property type="match status" value="5"/>
</dbReference>
<feature type="domain" description="PAC" evidence="10">
    <location>
        <begin position="226"/>
        <end position="278"/>
    </location>
</feature>
<reference evidence="11 12" key="1">
    <citation type="submission" date="2012-05" db="EMBL/GenBank/DDBJ databases">
        <title>Finished chromosome of genome of Oscillatoria sp. PCC 7112.</title>
        <authorList>
            <consortium name="US DOE Joint Genome Institute"/>
            <person name="Gugger M."/>
            <person name="Coursin T."/>
            <person name="Rippka R."/>
            <person name="Tandeau De Marsac N."/>
            <person name="Huntemann M."/>
            <person name="Wei C.-L."/>
            <person name="Han J."/>
            <person name="Detter J.C."/>
            <person name="Han C."/>
            <person name="Tapia R."/>
            <person name="Davenport K."/>
            <person name="Daligault H."/>
            <person name="Erkkila T."/>
            <person name="Gu W."/>
            <person name="Munk A.C.C."/>
            <person name="Teshima H."/>
            <person name="Xu Y."/>
            <person name="Chain P."/>
            <person name="Chen A."/>
            <person name="Krypides N."/>
            <person name="Mavromatis K."/>
            <person name="Markowitz V."/>
            <person name="Szeto E."/>
            <person name="Ivanova N."/>
            <person name="Mikhailova N."/>
            <person name="Ovchinnikova G."/>
            <person name="Pagani I."/>
            <person name="Pati A."/>
            <person name="Goodwin L."/>
            <person name="Peters L."/>
            <person name="Pitluck S."/>
            <person name="Woyke T."/>
            <person name="Kerfeld C."/>
        </authorList>
    </citation>
    <scope>NUCLEOTIDE SEQUENCE [LARGE SCALE GENOMIC DNA]</scope>
    <source>
        <strain evidence="11 12">PCC 7112</strain>
    </source>
</reference>
<dbReference type="InterPro" id="IPR005467">
    <property type="entry name" value="His_kinase_dom"/>
</dbReference>
<keyword evidence="6" id="KW-0902">Two-component regulatory system</keyword>
<dbReference type="InterPro" id="IPR004358">
    <property type="entry name" value="Sig_transdc_His_kin-like_C"/>
</dbReference>
<dbReference type="Proteomes" id="UP000010478">
    <property type="component" value="Chromosome"/>
</dbReference>
<feature type="domain" description="PAS" evidence="9">
    <location>
        <begin position="565"/>
        <end position="640"/>
    </location>
</feature>
<dbReference type="SUPFAM" id="SSF55785">
    <property type="entry name" value="PYP-like sensor domain (PAS domain)"/>
    <property type="match status" value="5"/>
</dbReference>
<dbReference type="InterPro" id="IPR013655">
    <property type="entry name" value="PAS_fold_3"/>
</dbReference>
<protein>
    <recommendedName>
        <fullName evidence="2">histidine kinase</fullName>
        <ecNumber evidence="2">2.7.13.3</ecNumber>
    </recommendedName>
</protein>
<name>K9VIK0_9CYAN</name>
<dbReference type="SUPFAM" id="SSF55874">
    <property type="entry name" value="ATPase domain of HSP90 chaperone/DNA topoisomerase II/histidine kinase"/>
    <property type="match status" value="1"/>
</dbReference>
<organism evidence="11 12">
    <name type="scientific">Phormidium nigroviride PCC 7112</name>
    <dbReference type="NCBI Taxonomy" id="179408"/>
    <lineage>
        <taxon>Bacteria</taxon>
        <taxon>Bacillati</taxon>
        <taxon>Cyanobacteriota</taxon>
        <taxon>Cyanophyceae</taxon>
        <taxon>Oscillatoriophycideae</taxon>
        <taxon>Oscillatoriales</taxon>
        <taxon>Oscillatoriaceae</taxon>
        <taxon>Phormidium</taxon>
    </lineage>
</organism>
<feature type="domain" description="PAC" evidence="10">
    <location>
        <begin position="364"/>
        <end position="414"/>
    </location>
</feature>
<dbReference type="SMART" id="SM00091">
    <property type="entry name" value="PAS"/>
    <property type="match status" value="5"/>
</dbReference>
<dbReference type="EC" id="2.7.13.3" evidence="2"/>
<keyword evidence="3" id="KW-0597">Phosphoprotein</keyword>
<evidence type="ECO:0000256" key="7">
    <source>
        <dbReference type="SAM" id="Coils"/>
    </source>
</evidence>
<evidence type="ECO:0000259" key="9">
    <source>
        <dbReference type="PROSITE" id="PS50112"/>
    </source>
</evidence>
<dbReference type="GO" id="GO:0000155">
    <property type="term" value="F:phosphorelay sensor kinase activity"/>
    <property type="evidence" value="ECO:0007669"/>
    <property type="project" value="InterPro"/>
</dbReference>
<evidence type="ECO:0000259" key="10">
    <source>
        <dbReference type="PROSITE" id="PS50113"/>
    </source>
</evidence>
<dbReference type="PANTHER" id="PTHR43304:SF1">
    <property type="entry name" value="PAC DOMAIN-CONTAINING PROTEIN"/>
    <property type="match status" value="1"/>
</dbReference>
<dbReference type="InterPro" id="IPR003661">
    <property type="entry name" value="HisK_dim/P_dom"/>
</dbReference>
<dbReference type="RefSeq" id="WP_015176631.1">
    <property type="nucleotide sequence ID" value="NC_019729.1"/>
</dbReference>
<dbReference type="InterPro" id="IPR036890">
    <property type="entry name" value="HATPase_C_sf"/>
</dbReference>
<dbReference type="SMART" id="SM00387">
    <property type="entry name" value="HATPase_c"/>
    <property type="match status" value="1"/>
</dbReference>
<dbReference type="Gene3D" id="1.10.287.130">
    <property type="match status" value="1"/>
</dbReference>
<dbReference type="InterPro" id="IPR052162">
    <property type="entry name" value="Sensor_kinase/Photoreceptor"/>
</dbReference>
<feature type="domain" description="PAS" evidence="9">
    <location>
        <begin position="23"/>
        <end position="64"/>
    </location>
</feature>
<dbReference type="eggNOG" id="COG4191">
    <property type="taxonomic scope" value="Bacteria"/>
</dbReference>
<dbReference type="STRING" id="179408.Osc7112_2949"/>
<dbReference type="Pfam" id="PF13188">
    <property type="entry name" value="PAS_8"/>
    <property type="match status" value="1"/>
</dbReference>
<evidence type="ECO:0000313" key="11">
    <source>
        <dbReference type="EMBL" id="AFZ07349.1"/>
    </source>
</evidence>
<dbReference type="InterPro" id="IPR001610">
    <property type="entry name" value="PAC"/>
</dbReference>
<dbReference type="Gene3D" id="3.30.450.20">
    <property type="entry name" value="PAS domain"/>
    <property type="match status" value="5"/>
</dbReference>
<dbReference type="Pfam" id="PF13426">
    <property type="entry name" value="PAS_9"/>
    <property type="match status" value="3"/>
</dbReference>
<dbReference type="InterPro" id="IPR000700">
    <property type="entry name" value="PAS-assoc_C"/>
</dbReference>
<feature type="domain" description="PAC" evidence="10">
    <location>
        <begin position="643"/>
        <end position="695"/>
    </location>
</feature>
<evidence type="ECO:0000256" key="1">
    <source>
        <dbReference type="ARBA" id="ARBA00000085"/>
    </source>
</evidence>